<evidence type="ECO:0008006" key="4">
    <source>
        <dbReference type="Google" id="ProtNLM"/>
    </source>
</evidence>
<accession>A0A7V8N0L1</accession>
<dbReference type="PROSITE" id="PS51257">
    <property type="entry name" value="PROKAR_LIPOPROTEIN"/>
    <property type="match status" value="1"/>
</dbReference>
<reference evidence="2 3" key="1">
    <citation type="submission" date="2020-07" db="EMBL/GenBank/DDBJ databases">
        <authorList>
            <person name="Hilgarth M."/>
            <person name="Werum V."/>
            <person name="Vogel R.F."/>
        </authorList>
    </citation>
    <scope>NUCLEOTIDE SEQUENCE [LARGE SCALE GENOMIC DNA]</scope>
    <source>
        <strain evidence="2 3">DSM 28961</strain>
    </source>
</reference>
<dbReference type="Proteomes" id="UP000530186">
    <property type="component" value="Unassembled WGS sequence"/>
</dbReference>
<keyword evidence="3" id="KW-1185">Reference proteome</keyword>
<sequence>MKFKKLGSVAALIVSAVVLTSCGTDNKAKFIKDNAELAKSSTQKFDLKTDDLKVSATGDAKAYMPIINGYLADFKLSGKVVTDDKKSQTNMDVSVAGQSIPMEFLTQWENAYLRLDTLRPLVELYAQYYGAGEYFRDIDMTFIKGKYLDINAISEESKGSSVSVEDYNKAMAKALDSVDKSDFSQKGSAVTLNLSGAKIGKLLKVYLASVGSLTKDMIKSLEETAGDDDLEKRVPRIIKSITIITDSKKKTSDIVINFTGKESDNIALDGKLSYQVKYSNEKVTVKMPTQSNLIKSTDEFGRLLSESIQFDYSDYGNVE</sequence>
<keyword evidence="1" id="KW-0732">Signal</keyword>
<evidence type="ECO:0000256" key="1">
    <source>
        <dbReference type="SAM" id="SignalP"/>
    </source>
</evidence>
<feature type="chain" id="PRO_5038613807" description="Lipoprotein" evidence="1">
    <location>
        <begin position="21"/>
        <end position="319"/>
    </location>
</feature>
<dbReference type="EMBL" id="JACBNY010000005">
    <property type="protein sequence ID" value="MBA0016416.1"/>
    <property type="molecule type" value="Genomic_DNA"/>
</dbReference>
<protein>
    <recommendedName>
        <fullName evidence="4">Lipoprotein</fullName>
    </recommendedName>
</protein>
<dbReference type="GeneID" id="303194777"/>
<proteinExistence type="predicted"/>
<gene>
    <name evidence="2" type="ORF">HZR21_04520</name>
</gene>
<feature type="signal peptide" evidence="1">
    <location>
        <begin position="1"/>
        <end position="20"/>
    </location>
</feature>
<dbReference type="RefSeq" id="WP_180746632.1">
    <property type="nucleotide sequence ID" value="NZ_CBCRWQ010000006.1"/>
</dbReference>
<organism evidence="2 3">
    <name type="scientific">Pseudolactococcus laudensis</name>
    <dbReference type="NCBI Taxonomy" id="1494461"/>
    <lineage>
        <taxon>Bacteria</taxon>
        <taxon>Bacillati</taxon>
        <taxon>Bacillota</taxon>
        <taxon>Bacilli</taxon>
        <taxon>Lactobacillales</taxon>
        <taxon>Streptococcaceae</taxon>
        <taxon>Pseudolactococcus</taxon>
    </lineage>
</organism>
<evidence type="ECO:0000313" key="3">
    <source>
        <dbReference type="Proteomes" id="UP000530186"/>
    </source>
</evidence>
<name>A0A7V8N0L1_9LACT</name>
<evidence type="ECO:0000313" key="2">
    <source>
        <dbReference type="EMBL" id="MBA0016416.1"/>
    </source>
</evidence>
<comment type="caution">
    <text evidence="2">The sequence shown here is derived from an EMBL/GenBank/DDBJ whole genome shotgun (WGS) entry which is preliminary data.</text>
</comment>
<dbReference type="AlphaFoldDB" id="A0A7V8N0L1"/>